<proteinExistence type="predicted"/>
<keyword evidence="1" id="KW-0813">Transport</keyword>
<sequence length="331" mass="37310">MEIDTKENFKISKLSFPEKFQIVFQDPDNQIVSRTVQGELAFALECHGTDPDKIGDWIHVNKQSLPPAVSLDQNTASLSGGEKEILNLITAFQLGPPLVMIDDGLSFLSIKNKEKMISLIRTRISEFQTVVVWLSSERNDLTIADSAWELSLNNFMNIDAPRGSKYHPIRIKKGNMNIAIKNLKFAFEDKDPVYDGLNLELTSCRALGLAGNNGCGKTTLASLLFDYLQPLHGTIDIKIHNRSIDIIGYVDQFPENMLGLNTPAQFLSQLIDSRLFNIRKTSTFINRLIRFQISWSTIADLPGDKLSWPALRIFLIVLLAHCEYDILILDE</sequence>
<dbReference type="PANTHER" id="PTHR43553">
    <property type="entry name" value="HEAVY METAL TRANSPORTER"/>
    <property type="match status" value="1"/>
</dbReference>
<feature type="domain" description="ABC transporter" evidence="4">
    <location>
        <begin position="195"/>
        <end position="331"/>
    </location>
</feature>
<dbReference type="GO" id="GO:0042626">
    <property type="term" value="F:ATPase-coupled transmembrane transporter activity"/>
    <property type="evidence" value="ECO:0007669"/>
    <property type="project" value="TreeGrafter"/>
</dbReference>
<dbReference type="InterPro" id="IPR003439">
    <property type="entry name" value="ABC_transporter-like_ATP-bd"/>
</dbReference>
<dbReference type="InterPro" id="IPR027417">
    <property type="entry name" value="P-loop_NTPase"/>
</dbReference>
<evidence type="ECO:0000256" key="1">
    <source>
        <dbReference type="ARBA" id="ARBA00022448"/>
    </source>
</evidence>
<dbReference type="Gene3D" id="3.40.50.300">
    <property type="entry name" value="P-loop containing nucleotide triphosphate hydrolases"/>
    <property type="match status" value="2"/>
</dbReference>
<dbReference type="AlphaFoldDB" id="A0A381US11"/>
<name>A0A381US11_9ZZZZ</name>
<evidence type="ECO:0000256" key="2">
    <source>
        <dbReference type="ARBA" id="ARBA00022741"/>
    </source>
</evidence>
<feature type="non-terminal residue" evidence="5">
    <location>
        <position position="331"/>
    </location>
</feature>
<evidence type="ECO:0000259" key="4">
    <source>
        <dbReference type="Pfam" id="PF00005"/>
    </source>
</evidence>
<gene>
    <name evidence="5" type="ORF">METZ01_LOCUS83816</name>
</gene>
<dbReference type="GO" id="GO:0016887">
    <property type="term" value="F:ATP hydrolysis activity"/>
    <property type="evidence" value="ECO:0007669"/>
    <property type="project" value="InterPro"/>
</dbReference>
<dbReference type="Pfam" id="PF00005">
    <property type="entry name" value="ABC_tran"/>
    <property type="match status" value="1"/>
</dbReference>
<keyword evidence="2" id="KW-0547">Nucleotide-binding</keyword>
<dbReference type="EMBL" id="UINC01007018">
    <property type="protein sequence ID" value="SVA30962.1"/>
    <property type="molecule type" value="Genomic_DNA"/>
</dbReference>
<dbReference type="GO" id="GO:0043190">
    <property type="term" value="C:ATP-binding cassette (ABC) transporter complex"/>
    <property type="evidence" value="ECO:0007669"/>
    <property type="project" value="TreeGrafter"/>
</dbReference>
<reference evidence="5" key="1">
    <citation type="submission" date="2018-05" db="EMBL/GenBank/DDBJ databases">
        <authorList>
            <person name="Lanie J.A."/>
            <person name="Ng W.-L."/>
            <person name="Kazmierczak K.M."/>
            <person name="Andrzejewski T.M."/>
            <person name="Davidsen T.M."/>
            <person name="Wayne K.J."/>
            <person name="Tettelin H."/>
            <person name="Glass J.I."/>
            <person name="Rusch D."/>
            <person name="Podicherti R."/>
            <person name="Tsui H.-C.T."/>
            <person name="Winkler M.E."/>
        </authorList>
    </citation>
    <scope>NUCLEOTIDE SEQUENCE</scope>
</reference>
<dbReference type="InterPro" id="IPR050095">
    <property type="entry name" value="ECF_ABC_transporter_ATP-bd"/>
</dbReference>
<evidence type="ECO:0000313" key="5">
    <source>
        <dbReference type="EMBL" id="SVA30962.1"/>
    </source>
</evidence>
<keyword evidence="3" id="KW-0067">ATP-binding</keyword>
<dbReference type="GO" id="GO:0005524">
    <property type="term" value="F:ATP binding"/>
    <property type="evidence" value="ECO:0007669"/>
    <property type="project" value="UniProtKB-KW"/>
</dbReference>
<evidence type="ECO:0000256" key="3">
    <source>
        <dbReference type="ARBA" id="ARBA00022840"/>
    </source>
</evidence>
<protein>
    <recommendedName>
        <fullName evidence="4">ABC transporter domain-containing protein</fullName>
    </recommendedName>
</protein>
<accession>A0A381US11</accession>
<dbReference type="SUPFAM" id="SSF52540">
    <property type="entry name" value="P-loop containing nucleoside triphosphate hydrolases"/>
    <property type="match status" value="2"/>
</dbReference>
<organism evidence="5">
    <name type="scientific">marine metagenome</name>
    <dbReference type="NCBI Taxonomy" id="408172"/>
    <lineage>
        <taxon>unclassified sequences</taxon>
        <taxon>metagenomes</taxon>
        <taxon>ecological metagenomes</taxon>
    </lineage>
</organism>